<keyword evidence="6" id="KW-1185">Reference proteome</keyword>
<dbReference type="Gene3D" id="3.40.50.12780">
    <property type="entry name" value="N-terminal domain of ligase-like"/>
    <property type="match status" value="1"/>
</dbReference>
<evidence type="ECO:0000259" key="4">
    <source>
        <dbReference type="Pfam" id="PF13193"/>
    </source>
</evidence>
<sequence length="440" mass="49948">MENILDNIQNHDWLICDHSQELPKIATELYLKLTQLSNPKIIIAEKSPVRFLGSFIAACAAKCPVFLCNPDWSQDEWEQVFNLIQPDIVLGIDYHFSKSQIPNYELPITNTIMIPTGGSSGKIKFAIHTWQTLTTSVQGFTEYFQINAVNSFCVLPLYHVSGLMQFMRSFTTGGKLVITSSKTLENSQLPNINPHDFFISLVPTQLQKFLQNPALTQWLSKFSTVLLGGAPPWEELLEKARYHQIRLAPTYGMTETASQIATLKPDDFLQGKFNSGKVLPHVKIIIDNSPGNINIQTQSLALGYYPQIWENRNNFIVDDLGFLDHQGYLHIIGRNSDKIITGGENVYPTEIESAIRRTQMVIDVCVIGIADKYWGQALTAIYIPKDKNISHIEIQTQLKNQLSKFKIPKHWISLPNLPRNTQDKINRQQLQKIAEDILKT</sequence>
<dbReference type="InterPro" id="IPR045851">
    <property type="entry name" value="AMP-bd_C_sf"/>
</dbReference>
<comment type="similarity">
    <text evidence="1">Belongs to the ATP-dependent AMP-binding enzyme family.</text>
</comment>
<evidence type="ECO:0000256" key="2">
    <source>
        <dbReference type="ARBA" id="ARBA00022598"/>
    </source>
</evidence>
<reference evidence="5 6" key="1">
    <citation type="journal article" date="2020" name="ISME J.">
        <title>Comparative genomics reveals insights into cyanobacterial evolution and habitat adaptation.</title>
        <authorList>
            <person name="Chen M.Y."/>
            <person name="Teng W.K."/>
            <person name="Zhao L."/>
            <person name="Hu C.X."/>
            <person name="Zhou Y.K."/>
            <person name="Han B.P."/>
            <person name="Song L.R."/>
            <person name="Shu W.S."/>
        </authorList>
    </citation>
    <scope>NUCLEOTIDE SEQUENCE [LARGE SCALE GENOMIC DNA]</scope>
    <source>
        <strain evidence="5 6">FACHB-1040</strain>
    </source>
</reference>
<proteinExistence type="inferred from homology"/>
<evidence type="ECO:0000259" key="3">
    <source>
        <dbReference type="Pfam" id="PF00501"/>
    </source>
</evidence>
<dbReference type="GO" id="GO:0016874">
    <property type="term" value="F:ligase activity"/>
    <property type="evidence" value="ECO:0007669"/>
    <property type="project" value="UniProtKB-KW"/>
</dbReference>
<feature type="domain" description="AMP-binding enzyme C-terminal" evidence="4">
    <location>
        <begin position="350"/>
        <end position="423"/>
    </location>
</feature>
<evidence type="ECO:0000256" key="1">
    <source>
        <dbReference type="ARBA" id="ARBA00006432"/>
    </source>
</evidence>
<dbReference type="RefSeq" id="WP_190382334.1">
    <property type="nucleotide sequence ID" value="NZ_JACJQT010000007.1"/>
</dbReference>
<keyword evidence="2 5" id="KW-0436">Ligase</keyword>
<evidence type="ECO:0000313" key="5">
    <source>
        <dbReference type="EMBL" id="MBD2277552.1"/>
    </source>
</evidence>
<dbReference type="SUPFAM" id="SSF56801">
    <property type="entry name" value="Acetyl-CoA synthetase-like"/>
    <property type="match status" value="1"/>
</dbReference>
<feature type="domain" description="AMP-dependent synthetase/ligase" evidence="3">
    <location>
        <begin position="112"/>
        <end position="305"/>
    </location>
</feature>
<comment type="caution">
    <text evidence="5">The sequence shown here is derived from an EMBL/GenBank/DDBJ whole genome shotgun (WGS) entry which is preliminary data.</text>
</comment>
<accession>A0ABR8BV31</accession>
<protein>
    <submittedName>
        <fullName evidence="5">2-succinylbenzoate--CoA ligase</fullName>
    </submittedName>
</protein>
<organism evidence="5 6">
    <name type="scientific">Aphanizomenon flos-aquae FACHB-1040</name>
    <dbReference type="NCBI Taxonomy" id="2692887"/>
    <lineage>
        <taxon>Bacteria</taxon>
        <taxon>Bacillati</taxon>
        <taxon>Cyanobacteriota</taxon>
        <taxon>Cyanophyceae</taxon>
        <taxon>Nostocales</taxon>
        <taxon>Aphanizomenonaceae</taxon>
        <taxon>Aphanizomenon</taxon>
    </lineage>
</organism>
<name>A0ABR8BV31_APHFL</name>
<dbReference type="PANTHER" id="PTHR43201:SF5">
    <property type="entry name" value="MEDIUM-CHAIN ACYL-COA LIGASE ACSF2, MITOCHONDRIAL"/>
    <property type="match status" value="1"/>
</dbReference>
<gene>
    <name evidence="5" type="ORF">H6F99_04225</name>
</gene>
<evidence type="ECO:0000313" key="6">
    <source>
        <dbReference type="Proteomes" id="UP000606721"/>
    </source>
</evidence>
<dbReference type="Pfam" id="PF13193">
    <property type="entry name" value="AMP-binding_C"/>
    <property type="match status" value="1"/>
</dbReference>
<dbReference type="InterPro" id="IPR025110">
    <property type="entry name" value="AMP-bd_C"/>
</dbReference>
<dbReference type="EMBL" id="JACJQT010000007">
    <property type="protein sequence ID" value="MBD2277552.1"/>
    <property type="molecule type" value="Genomic_DNA"/>
</dbReference>
<dbReference type="PANTHER" id="PTHR43201">
    <property type="entry name" value="ACYL-COA SYNTHETASE"/>
    <property type="match status" value="1"/>
</dbReference>
<dbReference type="Gene3D" id="3.30.300.30">
    <property type="match status" value="1"/>
</dbReference>
<dbReference type="InterPro" id="IPR042099">
    <property type="entry name" value="ANL_N_sf"/>
</dbReference>
<dbReference type="Pfam" id="PF00501">
    <property type="entry name" value="AMP-binding"/>
    <property type="match status" value="1"/>
</dbReference>
<dbReference type="NCBIfam" id="NF005662">
    <property type="entry name" value="PRK07445.1-4"/>
    <property type="match status" value="1"/>
</dbReference>
<dbReference type="Proteomes" id="UP000606721">
    <property type="component" value="Unassembled WGS sequence"/>
</dbReference>
<dbReference type="InterPro" id="IPR000873">
    <property type="entry name" value="AMP-dep_synth/lig_dom"/>
</dbReference>